<dbReference type="RefSeq" id="WP_186770314.1">
    <property type="nucleotide sequence ID" value="NZ_JACOMF010000008.1"/>
</dbReference>
<dbReference type="PANTHER" id="PTHR30441:SF9">
    <property type="entry name" value="ASMA FAMILY PROTEIN YHJG"/>
    <property type="match status" value="1"/>
</dbReference>
<dbReference type="InterPro" id="IPR007844">
    <property type="entry name" value="AsmA"/>
</dbReference>
<dbReference type="EMBL" id="JACOMF010000008">
    <property type="protein sequence ID" value="MBC4015539.1"/>
    <property type="molecule type" value="Genomic_DNA"/>
</dbReference>
<reference evidence="2" key="1">
    <citation type="submission" date="2020-08" db="EMBL/GenBank/DDBJ databases">
        <authorList>
            <person name="Hu Y."/>
            <person name="Nguyen S.V."/>
            <person name="Li F."/>
            <person name="Fanning S."/>
        </authorList>
    </citation>
    <scope>NUCLEOTIDE SEQUENCE</scope>
    <source>
        <strain evidence="2">SYSU D8009</strain>
    </source>
</reference>
<sequence length="647" mass="69316">MANRRAWRWGLGLGLPLLALGLFVALFRWDWLIPLAEARASAALGRPVSIEHLHLDLGRTTTVTLEGLRIGNPPEFEAEPPFAEVPRVSLDLDAMALLRDRSLVIPTVRLDQPAVEMRSREDEKTNYAFNLGGDAASRPAVQGPQIGALLLRDGKVHTMLAGLRADFTVSLSTEEPPGEPPRLLANAEGRYADQPITAQLRGGAILNLRDPNQPWPIELTLANGPTRVALRGTLQDPLALRGADLRLDIEGPDMARLAPLTGVPIPPTPPFRVTGRLDYAEGAFRFEEVEGRLGRSDLNGRFAIIPGEDRPVLHADLHSRSVDLADLGGFIGAAPGRTDTPGVTPEQRRAVARAEASPRLLPTTPISIPRLRFADIHLRYRAAEIKGRAMPFDRMETVLDIEDGVIRLHPIRFGIGRGTLGGEFILEPREDGALHAKGEIELRRVDISRLMQAAGAGGAGTLGGVGRIETTGRSFSELLGRGDGALTVVTVGGNLSALLVDLSGLQFGNALLSALGIPARTEIECLIGDFALRRGTLSTRALLLDTESYVVTGGGELSLGREVLDLWLRTDSKRITIGSLPTPIGITGSFKSPQIRPAVGELAARAGAAAGLGVVFPPLALLPTIQLGVGENNQCEALTEKSRQRGR</sequence>
<proteinExistence type="predicted"/>
<evidence type="ECO:0000259" key="1">
    <source>
        <dbReference type="Pfam" id="PF05170"/>
    </source>
</evidence>
<organism evidence="2 3">
    <name type="scientific">Siccirubricoccus deserti</name>
    <dbReference type="NCBI Taxonomy" id="2013562"/>
    <lineage>
        <taxon>Bacteria</taxon>
        <taxon>Pseudomonadati</taxon>
        <taxon>Pseudomonadota</taxon>
        <taxon>Alphaproteobacteria</taxon>
        <taxon>Acetobacterales</taxon>
        <taxon>Roseomonadaceae</taxon>
        <taxon>Siccirubricoccus</taxon>
    </lineage>
</organism>
<feature type="domain" description="AsmA" evidence="1">
    <location>
        <begin position="18"/>
        <end position="138"/>
    </location>
</feature>
<comment type="caution">
    <text evidence="2">The sequence shown here is derived from an EMBL/GenBank/DDBJ whole genome shotgun (WGS) entry which is preliminary data.</text>
</comment>
<dbReference type="AlphaFoldDB" id="A0A9X0QX11"/>
<dbReference type="GO" id="GO:0005886">
    <property type="term" value="C:plasma membrane"/>
    <property type="evidence" value="ECO:0007669"/>
    <property type="project" value="TreeGrafter"/>
</dbReference>
<accession>A0A9X0QX11</accession>
<evidence type="ECO:0000313" key="2">
    <source>
        <dbReference type="EMBL" id="MBC4015539.1"/>
    </source>
</evidence>
<protein>
    <submittedName>
        <fullName evidence="2">AsmA family protein</fullName>
    </submittedName>
</protein>
<keyword evidence="3" id="KW-1185">Reference proteome</keyword>
<dbReference type="Proteomes" id="UP000600101">
    <property type="component" value="Unassembled WGS sequence"/>
</dbReference>
<dbReference type="Pfam" id="PF05170">
    <property type="entry name" value="AsmA"/>
    <property type="match status" value="2"/>
</dbReference>
<dbReference type="GO" id="GO:0090313">
    <property type="term" value="P:regulation of protein targeting to membrane"/>
    <property type="evidence" value="ECO:0007669"/>
    <property type="project" value="TreeGrafter"/>
</dbReference>
<evidence type="ECO:0000313" key="3">
    <source>
        <dbReference type="Proteomes" id="UP000600101"/>
    </source>
</evidence>
<dbReference type="InterPro" id="IPR052894">
    <property type="entry name" value="AsmA-related"/>
</dbReference>
<feature type="domain" description="AsmA" evidence="1">
    <location>
        <begin position="223"/>
        <end position="540"/>
    </location>
</feature>
<gene>
    <name evidence="2" type="ORF">H7965_09385</name>
</gene>
<name>A0A9X0QX11_9PROT</name>
<dbReference type="PANTHER" id="PTHR30441">
    <property type="entry name" value="DUF748 DOMAIN-CONTAINING PROTEIN"/>
    <property type="match status" value="1"/>
</dbReference>